<accession>A0A176RX51</accession>
<evidence type="ECO:0000313" key="2">
    <source>
        <dbReference type="EMBL" id="OAD20315.1"/>
    </source>
</evidence>
<protein>
    <submittedName>
        <fullName evidence="2">Uncharacterized protein</fullName>
    </submittedName>
</protein>
<organism evidence="2 3">
    <name type="scientific">Candidatus Thiomargarita nelsonii</name>
    <dbReference type="NCBI Taxonomy" id="1003181"/>
    <lineage>
        <taxon>Bacteria</taxon>
        <taxon>Pseudomonadati</taxon>
        <taxon>Pseudomonadota</taxon>
        <taxon>Gammaproteobacteria</taxon>
        <taxon>Thiotrichales</taxon>
        <taxon>Thiotrichaceae</taxon>
        <taxon>Thiomargarita</taxon>
    </lineage>
</organism>
<feature type="non-terminal residue" evidence="2">
    <location>
        <position position="1"/>
    </location>
</feature>
<sequence>GDLTRLGAKTIVDFVENNPDVVHVEETFVGKAASFERESGIKKRHRGLGEAAIAEFFANIDEKIDPKEPVLILFEDSDIRRINAFFQGNAHLLSTRALLVGMEECSIIESADEVWQSIISAGRKPSDKMIDQPSTYSGESRSWKPL</sequence>
<comment type="caution">
    <text evidence="2">The sequence shown here is derived from an EMBL/GenBank/DDBJ whole genome shotgun (WGS) entry which is preliminary data.</text>
</comment>
<dbReference type="Proteomes" id="UP000076962">
    <property type="component" value="Unassembled WGS sequence"/>
</dbReference>
<proteinExistence type="predicted"/>
<keyword evidence="3" id="KW-1185">Reference proteome</keyword>
<dbReference type="AlphaFoldDB" id="A0A176RX51"/>
<gene>
    <name evidence="2" type="ORF">THIOM_003991</name>
</gene>
<reference evidence="2 3" key="1">
    <citation type="submission" date="2016-05" db="EMBL/GenBank/DDBJ databases">
        <title>Single-cell genome of chain-forming Candidatus Thiomargarita nelsonii and comparison to other large sulfur-oxidizing bacteria.</title>
        <authorList>
            <person name="Winkel M."/>
            <person name="Salman V."/>
            <person name="Woyke T."/>
            <person name="Schulz-Vogt H."/>
            <person name="Richter M."/>
            <person name="Flood B."/>
            <person name="Bailey J."/>
            <person name="Amann R."/>
            <person name="Mussmann M."/>
        </authorList>
    </citation>
    <scope>NUCLEOTIDE SEQUENCE [LARGE SCALE GENOMIC DNA]</scope>
    <source>
        <strain evidence="2 3">THI036</strain>
    </source>
</reference>
<feature type="region of interest" description="Disordered" evidence="1">
    <location>
        <begin position="124"/>
        <end position="146"/>
    </location>
</feature>
<name>A0A176RX51_9GAMM</name>
<evidence type="ECO:0000256" key="1">
    <source>
        <dbReference type="SAM" id="MobiDB-lite"/>
    </source>
</evidence>
<evidence type="ECO:0000313" key="3">
    <source>
        <dbReference type="Proteomes" id="UP000076962"/>
    </source>
</evidence>
<dbReference type="EMBL" id="LUTY01002475">
    <property type="protein sequence ID" value="OAD20315.1"/>
    <property type="molecule type" value="Genomic_DNA"/>
</dbReference>